<gene>
    <name evidence="6" type="primary">orf24</name>
</gene>
<dbReference type="RefSeq" id="WP_012477221.1">
    <property type="nucleotide sequence ID" value="NC_010865.1"/>
</dbReference>
<dbReference type="Pfam" id="PF26305">
    <property type="entry name" value="CD_NTase_C"/>
    <property type="match status" value="1"/>
</dbReference>
<name>A4KVC9_SINMM</name>
<reference evidence="6 7" key="1">
    <citation type="journal article" date="2007" name="FEMS Microbiol. Lett.">
        <title>Sequence analysis of the 181-kb accessory plasmid pSmeSM11b, isolated from a dominant Sinorhizobium meliloti strain identified during a long-term field release experiment.</title>
        <authorList>
            <person name="Stiens M."/>
            <person name="Schneiker S."/>
            <person name="Puhler A."/>
            <person name="Schluter A."/>
        </authorList>
    </citation>
    <scope>NUCLEOTIDE SEQUENCE [LARGE SCALE GENOMIC DNA]</scope>
    <source>
        <strain evidence="6 7">SM11</strain>
        <plasmid evidence="7">pSmeSM11b</plasmid>
    </source>
</reference>
<reference evidence="7" key="2">
    <citation type="journal article" date="2011" name="J. Biotechnol.">
        <title>The complete genome sequence of the dominant Sinorhizobium meliloti field isolate SM11 extends the S. meliloti pan-genome.</title>
        <authorList>
            <person name="Schneiker-Bekel S."/>
            <person name="Wibberg D."/>
            <person name="Bekel T."/>
            <person name="Blom J."/>
            <person name="Linke B."/>
            <person name="Neuweger H."/>
            <person name="Stiens M."/>
            <person name="Vorholter F.J."/>
            <person name="Weidner S."/>
            <person name="Goesmann A."/>
            <person name="Puhler A."/>
            <person name="Schluter A."/>
        </authorList>
    </citation>
    <scope>NUCLEOTIDE SEQUENCE [LARGE SCALE GENOMIC DNA]</scope>
    <source>
        <strain evidence="7">SM11</strain>
        <plasmid evidence="7">pSmeSM11b</plasmid>
    </source>
</reference>
<evidence type="ECO:0000313" key="7">
    <source>
        <dbReference type="Proteomes" id="UP000009045"/>
    </source>
</evidence>
<sequence>MAINEAQLTTWSSLGSVQQSAATYQTIRGVLDHKDSAYYPKLYQIFLQGSYGNDTNVWRDSDVDVVMRLTSVYYPDTSSLAPTEKANYDHARLPTDYSWALFKQEVAGWLTKNFGAGVDASGKAIYVPGSGNRRDADVLACAEHRHFITYPAIGNPSYREGIIFWKADGTQIINYPKQHSENCTTKHQNTKSYFKPTVRIFKNIRNRMIEDGRLQEGIAPSYFLEGMLYNVPTNLFGGSYQQTVINCFNHIYGLQDKSQLTCANGIHYLLRHGHSVCWPPDDHNTFMEAFKQFWNDY</sequence>
<dbReference type="CDD" id="cd05400">
    <property type="entry name" value="NT_2-5OAS_ClassI-CCAase"/>
    <property type="match status" value="1"/>
</dbReference>
<evidence type="ECO:0000313" key="6">
    <source>
        <dbReference type="EMBL" id="ABN47030.1"/>
    </source>
</evidence>
<evidence type="ECO:0000256" key="4">
    <source>
        <dbReference type="ARBA" id="ARBA00023118"/>
    </source>
</evidence>
<evidence type="ECO:0000259" key="5">
    <source>
        <dbReference type="Pfam" id="PF26305"/>
    </source>
</evidence>
<dbReference type="InterPro" id="IPR006116">
    <property type="entry name" value="NT_2-5OAS_ClassI-CCAase"/>
</dbReference>
<keyword evidence="3" id="KW-0547">Nucleotide-binding</keyword>
<dbReference type="EMBL" id="EF066650">
    <property type="protein sequence ID" value="ABN47030.1"/>
    <property type="molecule type" value="Genomic_DNA"/>
</dbReference>
<keyword evidence="1" id="KW-0808">Transferase</keyword>
<keyword evidence="4" id="KW-0051">Antiviral defense</keyword>
<keyword evidence="2" id="KW-0548">Nucleotidyltransferase</keyword>
<keyword evidence="6" id="KW-0614">Plasmid</keyword>
<proteinExistence type="predicted"/>
<dbReference type="GO" id="GO:0051607">
    <property type="term" value="P:defense response to virus"/>
    <property type="evidence" value="ECO:0007669"/>
    <property type="project" value="UniProtKB-KW"/>
</dbReference>
<feature type="domain" description="cGAS/DncV-like nucleotidyltransferase C-terminal helical" evidence="5">
    <location>
        <begin position="181"/>
        <end position="295"/>
    </location>
</feature>
<dbReference type="AlphaFoldDB" id="A4KVC9"/>
<evidence type="ECO:0000256" key="2">
    <source>
        <dbReference type="ARBA" id="ARBA00022695"/>
    </source>
</evidence>
<accession>A4KVC9</accession>
<organism evidence="6 7">
    <name type="scientific">Sinorhizobium meliloti (strain SM11)</name>
    <dbReference type="NCBI Taxonomy" id="707241"/>
    <lineage>
        <taxon>Bacteria</taxon>
        <taxon>Pseudomonadati</taxon>
        <taxon>Pseudomonadota</taxon>
        <taxon>Alphaproteobacteria</taxon>
        <taxon>Hyphomicrobiales</taxon>
        <taxon>Rhizobiaceae</taxon>
        <taxon>Sinorhizobium/Ensifer group</taxon>
        <taxon>Sinorhizobium</taxon>
    </lineage>
</organism>
<evidence type="ECO:0000256" key="3">
    <source>
        <dbReference type="ARBA" id="ARBA00022741"/>
    </source>
</evidence>
<dbReference type="Proteomes" id="UP000009045">
    <property type="component" value="Plasmid pSmeSM11b"/>
</dbReference>
<dbReference type="InterPro" id="IPR058909">
    <property type="entry name" value="CD_NTase_C"/>
</dbReference>
<dbReference type="GO" id="GO:0016779">
    <property type="term" value="F:nucleotidyltransferase activity"/>
    <property type="evidence" value="ECO:0007669"/>
    <property type="project" value="InterPro"/>
</dbReference>
<geneLocation type="plasmid" evidence="6 7">
    <name>pSmeSM11b</name>
</geneLocation>
<evidence type="ECO:0000256" key="1">
    <source>
        <dbReference type="ARBA" id="ARBA00022679"/>
    </source>
</evidence>
<protein>
    <recommendedName>
        <fullName evidence="5">cGAS/DncV-like nucleotidyltransferase C-terminal helical domain-containing protein</fullName>
    </recommendedName>
</protein>